<accession>A0A512AWT8</accession>
<dbReference type="AlphaFoldDB" id="A0A512AWT8"/>
<evidence type="ECO:0000256" key="2">
    <source>
        <dbReference type="SAM" id="Phobius"/>
    </source>
</evidence>
<organism evidence="4 5">
    <name type="scientific">Adhaeribacter aerolatus</name>
    <dbReference type="NCBI Taxonomy" id="670289"/>
    <lineage>
        <taxon>Bacteria</taxon>
        <taxon>Pseudomonadati</taxon>
        <taxon>Bacteroidota</taxon>
        <taxon>Cytophagia</taxon>
        <taxon>Cytophagales</taxon>
        <taxon>Hymenobacteraceae</taxon>
        <taxon>Adhaeribacter</taxon>
    </lineage>
</organism>
<evidence type="ECO:0000259" key="3">
    <source>
        <dbReference type="PROSITE" id="PS51746"/>
    </source>
</evidence>
<gene>
    <name evidence="4" type="ORF">AAE02nite_18530</name>
</gene>
<dbReference type="OrthoDB" id="9801841at2"/>
<evidence type="ECO:0000313" key="4">
    <source>
        <dbReference type="EMBL" id="GEO04189.1"/>
    </source>
</evidence>
<dbReference type="Pfam" id="PF13672">
    <property type="entry name" value="PP2C_2"/>
    <property type="match status" value="1"/>
</dbReference>
<feature type="compositionally biased region" description="Basic and acidic residues" evidence="1">
    <location>
        <begin position="445"/>
        <end position="454"/>
    </location>
</feature>
<dbReference type="InterPro" id="IPR001932">
    <property type="entry name" value="PPM-type_phosphatase-like_dom"/>
</dbReference>
<dbReference type="Proteomes" id="UP000321532">
    <property type="component" value="Unassembled WGS sequence"/>
</dbReference>
<dbReference type="EMBL" id="BJYS01000012">
    <property type="protein sequence ID" value="GEO04189.1"/>
    <property type="molecule type" value="Genomic_DNA"/>
</dbReference>
<keyword evidence="2" id="KW-0812">Transmembrane</keyword>
<dbReference type="PANTHER" id="PTHR47992">
    <property type="entry name" value="PROTEIN PHOSPHATASE"/>
    <property type="match status" value="1"/>
</dbReference>
<evidence type="ECO:0000313" key="5">
    <source>
        <dbReference type="Proteomes" id="UP000321532"/>
    </source>
</evidence>
<sequence>MIIEIFATTDNGQRYGQNEDNFAVCKDLANKNWGFKPQEKITLSEQGAVMLVADGMGGANAGEVASDIAQKVVQEQFNQLTEVPGTDKEKVSFLKKVIQAAHEAIVAHQVDNLETAGMGTTIVLLWTIPDKAYIAWCGDSRLYIHKKGIPLKPLTDDHSYVWELVKQGKITPKEARLHPESNIITQSLGDPTTPPKTETKIIDMQEGDRFLLCSDGLNSMLDDEEIEAVLTQEEDTVEASKRLIAEANAAGGHDNITVILFDVHEATAKQVAIPARTTTQELRNFIRSKNRVIAVLSFLLVCVLGYVVAGYIPKKSSNEPIAKQPLSNAPVIVAAEAKQDSLTMPVAETATAAKPEENNDVVAPTVKPPVTSPQKNIKDKISPNKLEIENKSRIDSVAEKKSTPITPPKVDQKDSTEKSSPEKLEKDKKLTADTSGKNNNPVPSEAKKDTTKSQ</sequence>
<keyword evidence="2" id="KW-0472">Membrane</keyword>
<feature type="compositionally biased region" description="Basic and acidic residues" evidence="1">
    <location>
        <begin position="410"/>
        <end position="431"/>
    </location>
</feature>
<protein>
    <recommendedName>
        <fullName evidence="3">PPM-type phosphatase domain-containing protein</fullName>
    </recommendedName>
</protein>
<dbReference type="InterPro" id="IPR036457">
    <property type="entry name" value="PPM-type-like_dom_sf"/>
</dbReference>
<feature type="compositionally biased region" description="Polar residues" evidence="1">
    <location>
        <begin position="432"/>
        <end position="442"/>
    </location>
</feature>
<name>A0A512AWT8_9BACT</name>
<feature type="domain" description="PPM-type phosphatase" evidence="3">
    <location>
        <begin position="4"/>
        <end position="263"/>
    </location>
</feature>
<dbReference type="InterPro" id="IPR015655">
    <property type="entry name" value="PP2C"/>
</dbReference>
<keyword evidence="5" id="KW-1185">Reference proteome</keyword>
<comment type="caution">
    <text evidence="4">The sequence shown here is derived from an EMBL/GenBank/DDBJ whole genome shotgun (WGS) entry which is preliminary data.</text>
</comment>
<keyword evidence="2" id="KW-1133">Transmembrane helix</keyword>
<dbReference type="Gene3D" id="3.60.40.10">
    <property type="entry name" value="PPM-type phosphatase domain"/>
    <property type="match status" value="1"/>
</dbReference>
<dbReference type="SMART" id="SM00332">
    <property type="entry name" value="PP2Cc"/>
    <property type="match status" value="1"/>
</dbReference>
<feature type="compositionally biased region" description="Basic and acidic residues" evidence="1">
    <location>
        <begin position="376"/>
        <end position="402"/>
    </location>
</feature>
<dbReference type="PROSITE" id="PS51746">
    <property type="entry name" value="PPM_2"/>
    <property type="match status" value="1"/>
</dbReference>
<dbReference type="GO" id="GO:0004722">
    <property type="term" value="F:protein serine/threonine phosphatase activity"/>
    <property type="evidence" value="ECO:0007669"/>
    <property type="project" value="InterPro"/>
</dbReference>
<dbReference type="RefSeq" id="WP_146897457.1">
    <property type="nucleotide sequence ID" value="NZ_BJYS01000012.1"/>
</dbReference>
<feature type="transmembrane region" description="Helical" evidence="2">
    <location>
        <begin position="292"/>
        <end position="312"/>
    </location>
</feature>
<evidence type="ECO:0000256" key="1">
    <source>
        <dbReference type="SAM" id="MobiDB-lite"/>
    </source>
</evidence>
<dbReference type="SUPFAM" id="SSF81606">
    <property type="entry name" value="PP2C-like"/>
    <property type="match status" value="1"/>
</dbReference>
<dbReference type="SMART" id="SM00331">
    <property type="entry name" value="PP2C_SIG"/>
    <property type="match status" value="1"/>
</dbReference>
<dbReference type="CDD" id="cd00143">
    <property type="entry name" value="PP2Cc"/>
    <property type="match status" value="1"/>
</dbReference>
<reference evidence="4 5" key="1">
    <citation type="submission" date="2019-07" db="EMBL/GenBank/DDBJ databases">
        <title>Whole genome shotgun sequence of Adhaeribacter aerolatus NBRC 106133.</title>
        <authorList>
            <person name="Hosoyama A."/>
            <person name="Uohara A."/>
            <person name="Ohji S."/>
            <person name="Ichikawa N."/>
        </authorList>
    </citation>
    <scope>NUCLEOTIDE SEQUENCE [LARGE SCALE GENOMIC DNA]</scope>
    <source>
        <strain evidence="4 5">NBRC 106133</strain>
    </source>
</reference>
<proteinExistence type="predicted"/>
<feature type="region of interest" description="Disordered" evidence="1">
    <location>
        <begin position="350"/>
        <end position="454"/>
    </location>
</feature>